<feature type="transmembrane region" description="Helical" evidence="1">
    <location>
        <begin position="99"/>
        <end position="118"/>
    </location>
</feature>
<feature type="transmembrane region" description="Helical" evidence="1">
    <location>
        <begin position="73"/>
        <end position="93"/>
    </location>
</feature>
<sequence length="546" mass="59328">MFTQCSALEGFSARQVVTVTWDPHPRAPVLEGVAPGSGRAQVTNLERPASPSHRLALHWFRSHVGRSGMGPQLGRAAVVCGCVLGCGSLASLYLGSLTWSLRCFVSFFVLAGVCRGFASAFCCSGLTLVVGRDVALFASTLLEFLLLWLVRDWWLDLQQGPSVSCGRVLLLLLGVHAASVVAISLVLRLGSSSACASVLPEFFSVGSGGGEIFPRTVLCSFLVVVALPSGLRLRCIAWSPCVLVRFPRIVGCCPGEVPLRTNDALVEVLLEPVVLLPLASMFSLLAMRFGRLVGLCSGDGSQNGSWRFGWRIGRLASFSRTLRALLDGGLVSAMGVWLVVLLWKCQSHLVVFPWRVEETRWLRLEELGEELERSFLSTNSPPLGLSSWSRNLLARARTGHEGVCRLSGWQAGQSDLSGYRGAQGGRVLVAVWAAVAIWWYRDSPPRRVFEGPKAKTLVGSPFLGFGFLLSLLLFEEGKFSLPSPTAWCVVAKLRWLVRCVEWRRGRLGDPGMEHPLVGLPVDVATAERVVTSQEASPRSVETLSRC</sequence>
<reference evidence="2" key="1">
    <citation type="submission" date="2017-07" db="EMBL/GenBank/DDBJ databases">
        <title>Taro Niue Genome Assembly and Annotation.</title>
        <authorList>
            <person name="Atibalentja N."/>
            <person name="Keating K."/>
            <person name="Fields C.J."/>
        </authorList>
    </citation>
    <scope>NUCLEOTIDE SEQUENCE</scope>
    <source>
        <strain evidence="2">Niue_2</strain>
        <tissue evidence="2">Leaf</tissue>
    </source>
</reference>
<accession>A0A843XBZ6</accession>
<keyword evidence="3" id="KW-1185">Reference proteome</keyword>
<feature type="non-terminal residue" evidence="2">
    <location>
        <position position="1"/>
    </location>
</feature>
<dbReference type="AlphaFoldDB" id="A0A843XBZ6"/>
<evidence type="ECO:0000256" key="1">
    <source>
        <dbReference type="SAM" id="Phobius"/>
    </source>
</evidence>
<evidence type="ECO:0000313" key="3">
    <source>
        <dbReference type="Proteomes" id="UP000652761"/>
    </source>
</evidence>
<evidence type="ECO:0000313" key="2">
    <source>
        <dbReference type="EMBL" id="MQM16823.1"/>
    </source>
</evidence>
<keyword evidence="1" id="KW-1133">Transmembrane helix</keyword>
<gene>
    <name evidence="2" type="ORF">Taro_049784</name>
</gene>
<dbReference type="Proteomes" id="UP000652761">
    <property type="component" value="Unassembled WGS sequence"/>
</dbReference>
<name>A0A843XBZ6_COLES</name>
<evidence type="ECO:0008006" key="4">
    <source>
        <dbReference type="Google" id="ProtNLM"/>
    </source>
</evidence>
<proteinExistence type="predicted"/>
<feature type="transmembrane region" description="Helical" evidence="1">
    <location>
        <begin position="130"/>
        <end position="150"/>
    </location>
</feature>
<keyword evidence="1" id="KW-0812">Transmembrane</keyword>
<dbReference type="EMBL" id="NMUH01007189">
    <property type="protein sequence ID" value="MQM16823.1"/>
    <property type="molecule type" value="Genomic_DNA"/>
</dbReference>
<comment type="caution">
    <text evidence="2">The sequence shown here is derived from an EMBL/GenBank/DDBJ whole genome shotgun (WGS) entry which is preliminary data.</text>
</comment>
<feature type="transmembrane region" description="Helical" evidence="1">
    <location>
        <begin position="170"/>
        <end position="191"/>
    </location>
</feature>
<organism evidence="2 3">
    <name type="scientific">Colocasia esculenta</name>
    <name type="common">Wild taro</name>
    <name type="synonym">Arum esculentum</name>
    <dbReference type="NCBI Taxonomy" id="4460"/>
    <lineage>
        <taxon>Eukaryota</taxon>
        <taxon>Viridiplantae</taxon>
        <taxon>Streptophyta</taxon>
        <taxon>Embryophyta</taxon>
        <taxon>Tracheophyta</taxon>
        <taxon>Spermatophyta</taxon>
        <taxon>Magnoliopsida</taxon>
        <taxon>Liliopsida</taxon>
        <taxon>Araceae</taxon>
        <taxon>Aroideae</taxon>
        <taxon>Colocasieae</taxon>
        <taxon>Colocasia</taxon>
    </lineage>
</organism>
<protein>
    <recommendedName>
        <fullName evidence="4">Transmembrane protein</fullName>
    </recommendedName>
</protein>
<feature type="transmembrane region" description="Helical" evidence="1">
    <location>
        <begin position="324"/>
        <end position="343"/>
    </location>
</feature>
<keyword evidence="1" id="KW-0472">Membrane</keyword>